<evidence type="ECO:0008006" key="3">
    <source>
        <dbReference type="Google" id="ProtNLM"/>
    </source>
</evidence>
<dbReference type="EMBL" id="JBHUIK010000002">
    <property type="protein sequence ID" value="MFD2213754.1"/>
    <property type="molecule type" value="Genomic_DNA"/>
</dbReference>
<protein>
    <recommendedName>
        <fullName evidence="3">Sigma-70 family RNA polymerase sigma factor</fullName>
    </recommendedName>
</protein>
<comment type="caution">
    <text evidence="1">The sequence shown here is derived from an EMBL/GenBank/DDBJ whole genome shotgun (WGS) entry which is preliminary data.</text>
</comment>
<name>A0ABW5BXY1_9BACI</name>
<reference evidence="2" key="1">
    <citation type="journal article" date="2019" name="Int. J. Syst. Evol. Microbiol.">
        <title>The Global Catalogue of Microorganisms (GCM) 10K type strain sequencing project: providing services to taxonomists for standard genome sequencing and annotation.</title>
        <authorList>
            <consortium name="The Broad Institute Genomics Platform"/>
            <consortium name="The Broad Institute Genome Sequencing Center for Infectious Disease"/>
            <person name="Wu L."/>
            <person name="Ma J."/>
        </authorList>
    </citation>
    <scope>NUCLEOTIDE SEQUENCE [LARGE SCALE GENOMIC DNA]</scope>
    <source>
        <strain evidence="2">CGMCC 1.15474</strain>
    </source>
</reference>
<gene>
    <name evidence="1" type="ORF">ACFSKK_08700</name>
</gene>
<sequence length="196" mass="23187">MSAHVLQVEKLWEQYALTRSEVAQDKLLRHLAGILRKKAESWGHRWNNCKLCAADFESIFLEEAWKLCEKYNHYDDFYFYETLLLVCNRRAIDLIRTNTKTKQGAFNIQVLRLKEEAADFLADTSVNVEEDVIFNSIVTQIFKDTSLTEQERLLLLARYEYPDASLKELSNLVGLEHHEQVRRSFNRIRKKMAHYI</sequence>
<evidence type="ECO:0000313" key="1">
    <source>
        <dbReference type="EMBL" id="MFD2213754.1"/>
    </source>
</evidence>
<organism evidence="1 2">
    <name type="scientific">Metabacillus endolithicus</name>
    <dbReference type="NCBI Taxonomy" id="1535204"/>
    <lineage>
        <taxon>Bacteria</taxon>
        <taxon>Bacillati</taxon>
        <taxon>Bacillota</taxon>
        <taxon>Bacilli</taxon>
        <taxon>Bacillales</taxon>
        <taxon>Bacillaceae</taxon>
        <taxon>Metabacillus</taxon>
    </lineage>
</organism>
<proteinExistence type="predicted"/>
<dbReference type="Proteomes" id="UP001597318">
    <property type="component" value="Unassembled WGS sequence"/>
</dbReference>
<accession>A0ABW5BXY1</accession>
<evidence type="ECO:0000313" key="2">
    <source>
        <dbReference type="Proteomes" id="UP001597318"/>
    </source>
</evidence>
<keyword evidence="2" id="KW-1185">Reference proteome</keyword>